<dbReference type="Proteomes" id="UP000320496">
    <property type="component" value="Chromosome"/>
</dbReference>
<dbReference type="OrthoDB" id="232040at2"/>
<name>A0A517Z892_9PLAN</name>
<dbReference type="GO" id="GO:0020037">
    <property type="term" value="F:heme binding"/>
    <property type="evidence" value="ECO:0007669"/>
    <property type="project" value="InterPro"/>
</dbReference>
<feature type="domain" description="Cytochrome c" evidence="5">
    <location>
        <begin position="885"/>
        <end position="1023"/>
    </location>
</feature>
<dbReference type="SUPFAM" id="SSF48371">
    <property type="entry name" value="ARM repeat"/>
    <property type="match status" value="1"/>
</dbReference>
<dbReference type="Gene3D" id="1.10.760.10">
    <property type="entry name" value="Cytochrome c-like domain"/>
    <property type="match status" value="1"/>
</dbReference>
<dbReference type="InterPro" id="IPR011989">
    <property type="entry name" value="ARM-like"/>
</dbReference>
<dbReference type="InterPro" id="IPR055557">
    <property type="entry name" value="DUF7133"/>
</dbReference>
<evidence type="ECO:0000256" key="2">
    <source>
        <dbReference type="ARBA" id="ARBA00022723"/>
    </source>
</evidence>
<evidence type="ECO:0000259" key="5">
    <source>
        <dbReference type="PROSITE" id="PS51007"/>
    </source>
</evidence>
<organism evidence="6 7">
    <name type="scientific">Maioricimonas rarisocia</name>
    <dbReference type="NCBI Taxonomy" id="2528026"/>
    <lineage>
        <taxon>Bacteria</taxon>
        <taxon>Pseudomonadati</taxon>
        <taxon>Planctomycetota</taxon>
        <taxon>Planctomycetia</taxon>
        <taxon>Planctomycetales</taxon>
        <taxon>Planctomycetaceae</taxon>
        <taxon>Maioricimonas</taxon>
    </lineage>
</organism>
<keyword evidence="7" id="KW-1185">Reference proteome</keyword>
<dbReference type="AlphaFoldDB" id="A0A517Z892"/>
<dbReference type="Gene3D" id="2.120.10.30">
    <property type="entry name" value="TolB, C-terminal domain"/>
    <property type="match status" value="1"/>
</dbReference>
<keyword evidence="3 4" id="KW-0408">Iron</keyword>
<dbReference type="InterPro" id="IPR009056">
    <property type="entry name" value="Cyt_c-like_dom"/>
</dbReference>
<proteinExistence type="predicted"/>
<dbReference type="SUPFAM" id="SSF50952">
    <property type="entry name" value="Soluble quinoprotein glucose dehydrogenase"/>
    <property type="match status" value="1"/>
</dbReference>
<dbReference type="PROSITE" id="PS51007">
    <property type="entry name" value="CYTC"/>
    <property type="match status" value="1"/>
</dbReference>
<dbReference type="EMBL" id="CP036275">
    <property type="protein sequence ID" value="QDU38697.1"/>
    <property type="molecule type" value="Genomic_DNA"/>
</dbReference>
<dbReference type="PANTHER" id="PTHR33546">
    <property type="entry name" value="LARGE, MULTIFUNCTIONAL SECRETED PROTEIN-RELATED"/>
    <property type="match status" value="1"/>
</dbReference>
<dbReference type="NCBIfam" id="TIGR02603">
    <property type="entry name" value="CxxCH_TIGR02603"/>
    <property type="match status" value="1"/>
</dbReference>
<reference evidence="6 7" key="1">
    <citation type="submission" date="2019-02" db="EMBL/GenBank/DDBJ databases">
        <title>Deep-cultivation of Planctomycetes and their phenomic and genomic characterization uncovers novel biology.</title>
        <authorList>
            <person name="Wiegand S."/>
            <person name="Jogler M."/>
            <person name="Boedeker C."/>
            <person name="Pinto D."/>
            <person name="Vollmers J."/>
            <person name="Rivas-Marin E."/>
            <person name="Kohn T."/>
            <person name="Peeters S.H."/>
            <person name="Heuer A."/>
            <person name="Rast P."/>
            <person name="Oberbeckmann S."/>
            <person name="Bunk B."/>
            <person name="Jeske O."/>
            <person name="Meyerdierks A."/>
            <person name="Storesund J.E."/>
            <person name="Kallscheuer N."/>
            <person name="Luecker S."/>
            <person name="Lage O.M."/>
            <person name="Pohl T."/>
            <person name="Merkel B.J."/>
            <person name="Hornburger P."/>
            <person name="Mueller R.-W."/>
            <person name="Bruemmer F."/>
            <person name="Labrenz M."/>
            <person name="Spormann A.M."/>
            <person name="Op den Camp H."/>
            <person name="Overmann J."/>
            <person name="Amann R."/>
            <person name="Jetten M.S.M."/>
            <person name="Mascher T."/>
            <person name="Medema M.H."/>
            <person name="Devos D.P."/>
            <person name="Kaster A.-K."/>
            <person name="Ovreas L."/>
            <person name="Rohde M."/>
            <person name="Galperin M.Y."/>
            <person name="Jogler C."/>
        </authorList>
    </citation>
    <scope>NUCLEOTIDE SEQUENCE [LARGE SCALE GENOMIC DNA]</scope>
    <source>
        <strain evidence="6 7">Mal4</strain>
    </source>
</reference>
<dbReference type="InterPro" id="IPR013427">
    <property type="entry name" value="Haem-bd_dom_put"/>
</dbReference>
<evidence type="ECO:0000313" key="7">
    <source>
        <dbReference type="Proteomes" id="UP000320496"/>
    </source>
</evidence>
<dbReference type="InterPro" id="IPR016024">
    <property type="entry name" value="ARM-type_fold"/>
</dbReference>
<dbReference type="InterPro" id="IPR011041">
    <property type="entry name" value="Quinoprot_gluc/sorb_DH_b-prop"/>
</dbReference>
<dbReference type="InterPro" id="IPR013428">
    <property type="entry name" value="Membrane-bound_put_N"/>
</dbReference>
<evidence type="ECO:0000313" key="6">
    <source>
        <dbReference type="EMBL" id="QDU38697.1"/>
    </source>
</evidence>
<evidence type="ECO:0000256" key="1">
    <source>
        <dbReference type="ARBA" id="ARBA00022617"/>
    </source>
</evidence>
<gene>
    <name evidence="6" type="ORF">Mal4_30270</name>
</gene>
<evidence type="ECO:0000256" key="3">
    <source>
        <dbReference type="ARBA" id="ARBA00023004"/>
    </source>
</evidence>
<dbReference type="InterPro" id="IPR011042">
    <property type="entry name" value="6-blade_b-propeller_TolB-like"/>
</dbReference>
<evidence type="ECO:0000256" key="4">
    <source>
        <dbReference type="PROSITE-ProRule" id="PRU00433"/>
    </source>
</evidence>
<accession>A0A517Z892</accession>
<protein>
    <submittedName>
        <fullName evidence="6">Cytochrome c</fullName>
    </submittedName>
</protein>
<dbReference type="GO" id="GO:0046872">
    <property type="term" value="F:metal ion binding"/>
    <property type="evidence" value="ECO:0007669"/>
    <property type="project" value="UniProtKB-KW"/>
</dbReference>
<dbReference type="SUPFAM" id="SSF46626">
    <property type="entry name" value="Cytochrome c"/>
    <property type="match status" value="1"/>
</dbReference>
<dbReference type="GO" id="GO:0009055">
    <property type="term" value="F:electron transfer activity"/>
    <property type="evidence" value="ECO:0007669"/>
    <property type="project" value="InterPro"/>
</dbReference>
<keyword evidence="1 4" id="KW-0349">Heme</keyword>
<dbReference type="RefSeq" id="WP_145369954.1">
    <property type="nucleotide sequence ID" value="NZ_CP036275.1"/>
</dbReference>
<dbReference type="Gene3D" id="1.25.10.10">
    <property type="entry name" value="Leucine-rich Repeat Variant"/>
    <property type="match status" value="1"/>
</dbReference>
<dbReference type="NCBIfam" id="TIGR02604">
    <property type="entry name" value="Piru_Ver_Nterm"/>
    <property type="match status" value="1"/>
</dbReference>
<dbReference type="Pfam" id="PF23500">
    <property type="entry name" value="DUF7133"/>
    <property type="match status" value="1"/>
</dbReference>
<sequence length="1032" mass="113451">MLQPVSLSGPAVILCVLVTGGLAGADDEWPRSVDTRLQVTLFAEDPSIRTPTGIDVDPQGRVWALESNTHFRPDDYDGPETDRLLVFEDPDGNGRADGVTTFATDFTYAMSVAVRPPWIDPVELPGHDDPGRQQVFLATRAEILLLEDLDGDDGCDRRTRLVHLETDGNYPHNGLAGFAFDALGWMYFGFGENLGADYAIIGRDGTRLTGGGEGGNMYRIRPDGTGLTHLATGFWNPHASCVDAFGRLFTVDNDPDSRPPCRLMHVIPGGDFGYRFRNGRKGLHPFTAWNGEIPGTLPMVAGTGEAPSGILAYEHDAFPAEYRGDLLATSWGDHRIDRFRLQPKGASFEAIAEPLIVGGENFRPVGIAMGPDGSLYCTDWVLRDYKLHGRGRVWKISAVRKKSPVDKTTPVNRLRSPVLTERRLAAQELADSPEGRRTLLEFTLQKKESEPVRARIEAYWALQNVATPEIADELRPVIRELRADGSGPVDEVEIAAWWYRNDQKSSRTEAERKGLAPITTAYAGSEAEDSLAHPALLLAKVYNSGGEWPDGPVLTDPSLAEVLADPFLFAMQVQQFARVPDPHQYVRWWEAGPIPEGRLLLTLAQRQRDPHDTSLLERQLSDPYPPVRRAAVQWVAEERLVDFRPQVETVLRSEPMTTELFLATLAALEMLDGKDPKDFDRTPAGNYVLPLLKDESTPAAVRIQALRLVEPNDEGLELALLAKLADSADDGLKTEAVRTLQQSGRPEAVAPLVDIATDDTRPRSLRAEAISGLAGFLGDPTQGTEARSAIVALLERGNGGLRLEAVRALRGQQSLDGDLQTQLVQLAETATTSSEMDDGLPLARQLAMTLQATAADLPEALRKLLQERPTGTQQWLDRLMEFDGGDQEAGRLVFFHPGGPGCAKCHTVNGRGGKVGPDLSNIGRSFTRRKLIESILDPSREVSPQFTNWSVLTDEGRVETGMIVHENLGQTTLGRSDGTLVTIETASIEERTPQRKSVMPEKLAERMTIDEFRDLLAWLQSLGQSPSRMSRE</sequence>
<dbReference type="KEGG" id="mri:Mal4_30270"/>
<dbReference type="PANTHER" id="PTHR33546:SF1">
    <property type="entry name" value="LARGE, MULTIFUNCTIONAL SECRETED PROTEIN"/>
    <property type="match status" value="1"/>
</dbReference>
<dbReference type="InterPro" id="IPR036909">
    <property type="entry name" value="Cyt_c-like_dom_sf"/>
</dbReference>
<keyword evidence="2 4" id="KW-0479">Metal-binding</keyword>